<keyword evidence="4 8" id="KW-0808">Transferase</keyword>
<sequence length="298" mass="35203">MQLLIFIIAYPWIWLVSRLPFRALYALSDFVFVLLFYVIGYRKKVVFNNLQLVFPDKPTEELLVLQRKFYKHMCDMFLEMVKTMALSKAEVKKRYAVQNIELINKLEKDRSVLVVCAHYANWEWNVSINNYVKAKGYAVYQPVSNKYFDNFVKSVRAKWNTTLITQNQTVKTVVRDKRDGIKGVFGMVSDQSPQAHKAQYWTDFMGITVPIFNGAEVMARKLDLSVVFLKVSKVKRGYYKAEFIPIAESGKETPENYITDTFLRLTEQQIKEQPEYYFWTHKRWKHRNKQPAHFAKVS</sequence>
<evidence type="ECO:0000313" key="8">
    <source>
        <dbReference type="EMBL" id="OQD43261.1"/>
    </source>
</evidence>
<dbReference type="OrthoDB" id="9801955at2"/>
<dbReference type="RefSeq" id="WP_080318383.1">
    <property type="nucleotide sequence ID" value="NZ_MTBC01000003.1"/>
</dbReference>
<keyword evidence="7" id="KW-1133">Transmembrane helix</keyword>
<keyword evidence="7" id="KW-0812">Transmembrane</keyword>
<keyword evidence="3" id="KW-0997">Cell inner membrane</keyword>
<evidence type="ECO:0000256" key="4">
    <source>
        <dbReference type="ARBA" id="ARBA00022679"/>
    </source>
</evidence>
<feature type="transmembrane region" description="Helical" evidence="7">
    <location>
        <begin position="20"/>
        <end position="39"/>
    </location>
</feature>
<keyword evidence="5 7" id="KW-0472">Membrane</keyword>
<dbReference type="Pfam" id="PF03279">
    <property type="entry name" value="Lip_A_acyltrans"/>
    <property type="match status" value="1"/>
</dbReference>
<reference evidence="8 9" key="1">
    <citation type="submission" date="2016-12" db="EMBL/GenBank/DDBJ databases">
        <authorList>
            <person name="Song W.-J."/>
            <person name="Kurnit D.M."/>
        </authorList>
    </citation>
    <scope>NUCLEOTIDE SEQUENCE [LARGE SCALE GENOMIC DNA]</scope>
    <source>
        <strain evidence="8 9">HSG9</strain>
    </source>
</reference>
<dbReference type="GO" id="GO:0005886">
    <property type="term" value="C:plasma membrane"/>
    <property type="evidence" value="ECO:0007669"/>
    <property type="project" value="UniProtKB-SubCell"/>
</dbReference>
<keyword evidence="6 8" id="KW-0012">Acyltransferase</keyword>
<evidence type="ECO:0000256" key="1">
    <source>
        <dbReference type="ARBA" id="ARBA00004533"/>
    </source>
</evidence>
<name>A0A1V6LSU2_9FLAO</name>
<evidence type="ECO:0000313" key="9">
    <source>
        <dbReference type="Proteomes" id="UP000191680"/>
    </source>
</evidence>
<dbReference type="PANTHER" id="PTHR30606:SF10">
    <property type="entry name" value="PHOSPHATIDYLINOSITOL MANNOSIDE ACYLTRANSFERASE"/>
    <property type="match status" value="1"/>
</dbReference>
<evidence type="ECO:0000256" key="6">
    <source>
        <dbReference type="ARBA" id="ARBA00023315"/>
    </source>
</evidence>
<dbReference type="PIRSF" id="PIRSF026649">
    <property type="entry name" value="MsbB"/>
    <property type="match status" value="1"/>
</dbReference>
<evidence type="ECO:0000256" key="3">
    <source>
        <dbReference type="ARBA" id="ARBA00022519"/>
    </source>
</evidence>
<comment type="caution">
    <text evidence="8">The sequence shown here is derived from an EMBL/GenBank/DDBJ whole genome shotgun (WGS) entry which is preliminary data.</text>
</comment>
<dbReference type="InterPro" id="IPR004960">
    <property type="entry name" value="LipA_acyltrans"/>
</dbReference>
<keyword evidence="9" id="KW-1185">Reference proteome</keyword>
<dbReference type="Proteomes" id="UP000191680">
    <property type="component" value="Unassembled WGS sequence"/>
</dbReference>
<dbReference type="EMBL" id="MTBC01000003">
    <property type="protein sequence ID" value="OQD43261.1"/>
    <property type="molecule type" value="Genomic_DNA"/>
</dbReference>
<comment type="subcellular location">
    <subcellularLocation>
        <location evidence="1">Cell inner membrane</location>
    </subcellularLocation>
</comment>
<dbReference type="PANTHER" id="PTHR30606">
    <property type="entry name" value="LIPID A BIOSYNTHESIS LAUROYL ACYLTRANSFERASE"/>
    <property type="match status" value="1"/>
</dbReference>
<organism evidence="8 9">
    <name type="scientific">Croceivirga radicis</name>
    <dbReference type="NCBI Taxonomy" id="1929488"/>
    <lineage>
        <taxon>Bacteria</taxon>
        <taxon>Pseudomonadati</taxon>
        <taxon>Bacteroidota</taxon>
        <taxon>Flavobacteriia</taxon>
        <taxon>Flavobacteriales</taxon>
        <taxon>Flavobacteriaceae</taxon>
        <taxon>Croceivirga</taxon>
    </lineage>
</organism>
<accession>A0A1V6LSU2</accession>
<evidence type="ECO:0000256" key="2">
    <source>
        <dbReference type="ARBA" id="ARBA00022475"/>
    </source>
</evidence>
<keyword evidence="2" id="KW-1003">Cell membrane</keyword>
<dbReference type="CDD" id="cd07984">
    <property type="entry name" value="LPLAT_LABLAT-like"/>
    <property type="match status" value="1"/>
</dbReference>
<dbReference type="AlphaFoldDB" id="A0A1V6LSU2"/>
<evidence type="ECO:0000256" key="5">
    <source>
        <dbReference type="ARBA" id="ARBA00023136"/>
    </source>
</evidence>
<dbReference type="GO" id="GO:0009247">
    <property type="term" value="P:glycolipid biosynthetic process"/>
    <property type="evidence" value="ECO:0007669"/>
    <property type="project" value="UniProtKB-ARBA"/>
</dbReference>
<proteinExistence type="predicted"/>
<protein>
    <submittedName>
        <fullName evidence="8">Lipid A biosynthesis acyltransferase</fullName>
    </submittedName>
</protein>
<evidence type="ECO:0000256" key="7">
    <source>
        <dbReference type="SAM" id="Phobius"/>
    </source>
</evidence>
<gene>
    <name evidence="8" type="ORF">BUL40_05330</name>
</gene>
<dbReference type="GO" id="GO:0016746">
    <property type="term" value="F:acyltransferase activity"/>
    <property type="evidence" value="ECO:0007669"/>
    <property type="project" value="UniProtKB-KW"/>
</dbReference>